<evidence type="ECO:0000313" key="3">
    <source>
        <dbReference type="Proteomes" id="UP000266841"/>
    </source>
</evidence>
<dbReference type="AlphaFoldDB" id="K0S968"/>
<protein>
    <submittedName>
        <fullName evidence="2">Uncharacterized protein</fullName>
    </submittedName>
</protein>
<feature type="compositionally biased region" description="Pro residues" evidence="1">
    <location>
        <begin position="586"/>
        <end position="596"/>
    </location>
</feature>
<accession>K0S968</accession>
<feature type="region of interest" description="Disordered" evidence="1">
    <location>
        <begin position="1"/>
        <end position="20"/>
    </location>
</feature>
<evidence type="ECO:0000256" key="1">
    <source>
        <dbReference type="SAM" id="MobiDB-lite"/>
    </source>
</evidence>
<dbReference type="Proteomes" id="UP000266841">
    <property type="component" value="Unassembled WGS sequence"/>
</dbReference>
<reference evidence="2 3" key="1">
    <citation type="journal article" date="2012" name="Genome Biol.">
        <title>Genome and low-iron response of an oceanic diatom adapted to chronic iron limitation.</title>
        <authorList>
            <person name="Lommer M."/>
            <person name="Specht M."/>
            <person name="Roy A.S."/>
            <person name="Kraemer L."/>
            <person name="Andreson R."/>
            <person name="Gutowska M.A."/>
            <person name="Wolf J."/>
            <person name="Bergner S.V."/>
            <person name="Schilhabel M.B."/>
            <person name="Klostermeier U.C."/>
            <person name="Beiko R.G."/>
            <person name="Rosenstiel P."/>
            <person name="Hippler M."/>
            <person name="Laroche J."/>
        </authorList>
    </citation>
    <scope>NUCLEOTIDE SEQUENCE [LARGE SCALE GENOMIC DNA]</scope>
    <source>
        <strain evidence="2 3">CCMP1005</strain>
    </source>
</reference>
<feature type="compositionally biased region" description="Gly residues" evidence="1">
    <location>
        <begin position="385"/>
        <end position="400"/>
    </location>
</feature>
<sequence>MSRREQRRLHEDAAPQLQGSLTDGRSFPWVFSSVFSLALLAAWRDALNESQRLETANGGVLGAVSWPGSVCPGTEGNAIARCGLSPDRGGGERSRACRSNDGAESTPHREEHTAPTLSGWGGGTRRQRSRGLGEQRRFTATHQAHLNPGGSIQLRLRGGASGPIDRTRRLVIRQARGEGPRGRALQFPPGEGAVREKEGGADLGQGVGGAGDGGEEPREDDRRGTRGWTAQRAGWWASPGSGTESVLPPAAPASGARGSVRLPNPSWSEKIAANDGIAGTTSTGRDHTRGWGASRSPNERPVVSAASGGGKKRDRESRPGRRPTVPPASPPPVDRGTRNTIAGRTLEVALGPSALPATERQTNPPEAGLRMRQSTGGCLGQPSRWGGGRRWGGGPDGGSGLQVWEEDGSAESKRDGAWKMDAVAAIAGRGTAAGAETRDSGRGFAGPKKVAAAEGAGRRSTGGRRPLAAATFADGGEGVAGSRRGQKGGPNSLGTDDTLPLSVGGGRSPCKGRERSQRGNKVDGPRMYLGGASRARRVRCCGGGDIALSVSRPPFERRRPAPLRNRAPGPSQNERGERLVERGIVRPPPRPGPPGARPRLLDLSLKDDMRSTSQDEGADSSEIDAISVTNADQDWMALEPGAAASMFKNS</sequence>
<organism evidence="2 3">
    <name type="scientific">Thalassiosira oceanica</name>
    <name type="common">Marine diatom</name>
    <dbReference type="NCBI Taxonomy" id="159749"/>
    <lineage>
        <taxon>Eukaryota</taxon>
        <taxon>Sar</taxon>
        <taxon>Stramenopiles</taxon>
        <taxon>Ochrophyta</taxon>
        <taxon>Bacillariophyta</taxon>
        <taxon>Coscinodiscophyceae</taxon>
        <taxon>Thalassiosirophycidae</taxon>
        <taxon>Thalassiosirales</taxon>
        <taxon>Thalassiosiraceae</taxon>
        <taxon>Thalassiosira</taxon>
    </lineage>
</organism>
<feature type="compositionally biased region" description="Basic and acidic residues" evidence="1">
    <location>
        <begin position="215"/>
        <end position="224"/>
    </location>
</feature>
<comment type="caution">
    <text evidence="2">The sequence shown here is derived from an EMBL/GenBank/DDBJ whole genome shotgun (WGS) entry which is preliminary data.</text>
</comment>
<feature type="region of interest" description="Disordered" evidence="1">
    <location>
        <begin position="84"/>
        <end position="161"/>
    </location>
</feature>
<feature type="compositionally biased region" description="Basic and acidic residues" evidence="1">
    <location>
        <begin position="511"/>
        <end position="524"/>
    </location>
</feature>
<feature type="region of interest" description="Disordered" evidence="1">
    <location>
        <begin position="545"/>
        <end position="625"/>
    </location>
</feature>
<proteinExistence type="predicted"/>
<dbReference type="OMA" id="HEDAAPQ"/>
<feature type="region of interest" description="Disordered" evidence="1">
    <location>
        <begin position="430"/>
        <end position="532"/>
    </location>
</feature>
<keyword evidence="3" id="KW-1185">Reference proteome</keyword>
<gene>
    <name evidence="2" type="ORF">THAOC_18020</name>
</gene>
<dbReference type="EMBL" id="AGNL01019930">
    <property type="protein sequence ID" value="EJK61484.1"/>
    <property type="molecule type" value="Genomic_DNA"/>
</dbReference>
<evidence type="ECO:0000313" key="2">
    <source>
        <dbReference type="EMBL" id="EJK61484.1"/>
    </source>
</evidence>
<feature type="compositionally biased region" description="Basic and acidic residues" evidence="1">
    <location>
        <begin position="574"/>
        <end position="584"/>
    </location>
</feature>
<feature type="compositionally biased region" description="Gly residues" evidence="1">
    <location>
        <begin position="201"/>
        <end position="212"/>
    </location>
</feature>
<feature type="compositionally biased region" description="Pro residues" evidence="1">
    <location>
        <begin position="324"/>
        <end position="333"/>
    </location>
</feature>
<feature type="region of interest" description="Disordered" evidence="1">
    <location>
        <begin position="175"/>
        <end position="416"/>
    </location>
</feature>
<name>K0S968_THAOC</name>